<dbReference type="EMBL" id="KV441403">
    <property type="protein sequence ID" value="OAF56648.1"/>
    <property type="molecule type" value="Genomic_DNA"/>
</dbReference>
<dbReference type="GeneID" id="36290239"/>
<gene>
    <name evidence="11" type="ORF">VC83_07190</name>
</gene>
<evidence type="ECO:0000256" key="7">
    <source>
        <dbReference type="ARBA" id="ARBA00022723"/>
    </source>
</evidence>
<keyword evidence="4 9" id="KW-0808">Transferase</keyword>
<dbReference type="NCBIfam" id="TIGR00335">
    <property type="entry name" value="primase_sml"/>
    <property type="match status" value="1"/>
</dbReference>
<dbReference type="GO" id="GO:0006269">
    <property type="term" value="P:DNA replication, synthesis of primer"/>
    <property type="evidence" value="ECO:0007669"/>
    <property type="project" value="UniProtKB-KW"/>
</dbReference>
<dbReference type="FunFam" id="3.90.920.10:FF:000002">
    <property type="entry name" value="DNA primase"/>
    <property type="match status" value="1"/>
</dbReference>
<keyword evidence="3 9" id="KW-0639">Primosome</keyword>
<dbReference type="GO" id="GO:0046872">
    <property type="term" value="F:metal ion binding"/>
    <property type="evidence" value="ECO:0007669"/>
    <property type="project" value="UniProtKB-KW"/>
</dbReference>
<feature type="region of interest" description="Disordered" evidence="10">
    <location>
        <begin position="1"/>
        <end position="126"/>
    </location>
</feature>
<organism evidence="11">
    <name type="scientific">Pseudogymnoascus destructans</name>
    <dbReference type="NCBI Taxonomy" id="655981"/>
    <lineage>
        <taxon>Eukaryota</taxon>
        <taxon>Fungi</taxon>
        <taxon>Dikarya</taxon>
        <taxon>Ascomycota</taxon>
        <taxon>Pezizomycotina</taxon>
        <taxon>Leotiomycetes</taxon>
        <taxon>Thelebolales</taxon>
        <taxon>Thelebolaceae</taxon>
        <taxon>Pseudogymnoascus</taxon>
    </lineage>
</organism>
<dbReference type="Proteomes" id="UP000077154">
    <property type="component" value="Unassembled WGS sequence"/>
</dbReference>
<dbReference type="CDD" id="cd04860">
    <property type="entry name" value="AE_Prim_S"/>
    <property type="match status" value="1"/>
</dbReference>
<feature type="compositionally biased region" description="Acidic residues" evidence="10">
    <location>
        <begin position="37"/>
        <end position="48"/>
    </location>
</feature>
<accession>A0A177A3A3</accession>
<dbReference type="Gene3D" id="3.90.920.10">
    <property type="entry name" value="DNA primase, PRIM domain"/>
    <property type="match status" value="1"/>
</dbReference>
<proteinExistence type="inferred from homology"/>
<protein>
    <recommendedName>
        <fullName evidence="9">DNA primase</fullName>
        <ecNumber evidence="9">2.7.7.-</ecNumber>
    </recommendedName>
</protein>
<dbReference type="InterPro" id="IPR002755">
    <property type="entry name" value="DNA_primase_S"/>
</dbReference>
<dbReference type="GO" id="GO:0003899">
    <property type="term" value="F:DNA-directed RNA polymerase activity"/>
    <property type="evidence" value="ECO:0007669"/>
    <property type="project" value="InterPro"/>
</dbReference>
<evidence type="ECO:0000256" key="6">
    <source>
        <dbReference type="ARBA" id="ARBA00022705"/>
    </source>
</evidence>
<keyword evidence="5" id="KW-0548">Nucleotidyltransferase</keyword>
<keyword evidence="2 9" id="KW-0240">DNA-directed RNA polymerase</keyword>
<evidence type="ECO:0000256" key="3">
    <source>
        <dbReference type="ARBA" id="ARBA00022515"/>
    </source>
</evidence>
<sequence length="546" mass="61927">MPHSVTPDLQPTGTAGDETMEEAVDVQNIEASVPTKEDEEMGDIDDEETKLVKTDDSDEMAKPTPAQEDIKPDPSPVKVKQEINLENIFDDMSSDEEFPSSAAPDTKVSPSPQDAPSPINIGPTARASDPEVMRSFYQRLFPWRPLFQWLNHSPMPSNDFAHREFAFTLSNDAYLRYQSFPNSELLRRDVLRLMPSRFEIGPVYSTNPRDRKTLRGSTAFKPIAKELCFDIDLTDYDDVRTCCDKANICNRCWQFITMAIKVVDVALRDDFGFKHIMWVYSGRRGAHAWVCDKKARTMDDSRRRAIAGYLEVIKGGAQSGKKVNIKRPLHPHLARSLETLKSHFQADILEDQDPWATQEQADRLLQLLPDRTLNESLRKKWDSAPGRSSASKWADIDALAKTGASKSLDPKALLEAKQDIVLEYTYPRLDIEVSKKLNHLLKSPFVVHPGTGRVCVPIDTRKLEAFDPLAVPTVTELLGEIDKWTGPEEVKGRNVQDWEKTCLKPYIDYFRTFVAGIIRDEKESEKKVKVKREREEGVAAAEAMEF</sequence>
<dbReference type="Pfam" id="PF01896">
    <property type="entry name" value="DNA_primase_S"/>
    <property type="match status" value="1"/>
</dbReference>
<dbReference type="GO" id="GO:0005658">
    <property type="term" value="C:alpha DNA polymerase:primase complex"/>
    <property type="evidence" value="ECO:0007669"/>
    <property type="project" value="UniProtKB-ARBA"/>
</dbReference>
<dbReference type="AlphaFoldDB" id="A0A177A3A3"/>
<keyword evidence="6 9" id="KW-0235">DNA replication</keyword>
<comment type="similarity">
    <text evidence="1 9">Belongs to the eukaryotic-type primase small subunit family.</text>
</comment>
<feature type="compositionally biased region" description="Acidic residues" evidence="10">
    <location>
        <begin position="88"/>
        <end position="98"/>
    </location>
</feature>
<evidence type="ECO:0000256" key="5">
    <source>
        <dbReference type="ARBA" id="ARBA00022695"/>
    </source>
</evidence>
<reference evidence="11" key="1">
    <citation type="submission" date="2016-03" db="EMBL/GenBank/DDBJ databases">
        <title>Updated assembly of Pseudogymnoascus destructans, the fungus causing white-nose syndrome of bats.</title>
        <authorList>
            <person name="Palmer J.M."/>
            <person name="Drees K.P."/>
            <person name="Foster J.T."/>
            <person name="Lindner D.L."/>
        </authorList>
    </citation>
    <scope>NUCLEOTIDE SEQUENCE [LARGE SCALE GENOMIC DNA]</scope>
    <source>
        <strain evidence="11">20631-21</strain>
    </source>
</reference>
<evidence type="ECO:0000256" key="2">
    <source>
        <dbReference type="ARBA" id="ARBA00022478"/>
    </source>
</evidence>
<name>A0A177A3A3_9PEZI</name>
<evidence type="ECO:0000256" key="9">
    <source>
        <dbReference type="RuleBase" id="RU003514"/>
    </source>
</evidence>
<evidence type="ECO:0000256" key="8">
    <source>
        <dbReference type="ARBA" id="ARBA00023163"/>
    </source>
</evidence>
<evidence type="ECO:0000256" key="4">
    <source>
        <dbReference type="ARBA" id="ARBA00022679"/>
    </source>
</evidence>
<dbReference type="PANTHER" id="PTHR10536">
    <property type="entry name" value="DNA PRIMASE SMALL SUBUNIT"/>
    <property type="match status" value="1"/>
</dbReference>
<feature type="compositionally biased region" description="Basic and acidic residues" evidence="10">
    <location>
        <begin position="49"/>
        <end position="61"/>
    </location>
</feature>
<dbReference type="VEuPathDB" id="FungiDB:GMDG_05309"/>
<keyword evidence="7" id="KW-0479">Metal-binding</keyword>
<dbReference type="RefSeq" id="XP_024321941.1">
    <property type="nucleotide sequence ID" value="XM_024470767.1"/>
</dbReference>
<evidence type="ECO:0000256" key="1">
    <source>
        <dbReference type="ARBA" id="ARBA00009762"/>
    </source>
</evidence>
<dbReference type="OrthoDB" id="19606at2759"/>
<dbReference type="eggNOG" id="KOG2851">
    <property type="taxonomic scope" value="Eukaryota"/>
</dbReference>
<evidence type="ECO:0000256" key="10">
    <source>
        <dbReference type="SAM" id="MobiDB-lite"/>
    </source>
</evidence>
<dbReference type="InterPro" id="IPR014052">
    <property type="entry name" value="DNA_primase_ssu_euk/arc"/>
</dbReference>
<dbReference type="EC" id="2.7.7.-" evidence="9"/>
<keyword evidence="8" id="KW-0804">Transcription</keyword>
<evidence type="ECO:0000313" key="11">
    <source>
        <dbReference type="EMBL" id="OAF56648.1"/>
    </source>
</evidence>
<dbReference type="SUPFAM" id="SSF56747">
    <property type="entry name" value="Prim-pol domain"/>
    <property type="match status" value="1"/>
</dbReference>